<proteinExistence type="inferred from homology"/>
<evidence type="ECO:0000256" key="2">
    <source>
        <dbReference type="ARBA" id="ARBA00009836"/>
    </source>
</evidence>
<gene>
    <name evidence="7" type="primary">Dvir\GJ12394</name>
    <name evidence="7" type="ORF">Dvir_GJ12394</name>
</gene>
<evidence type="ECO:0000256" key="3">
    <source>
        <dbReference type="ARBA" id="ARBA00012007"/>
    </source>
</evidence>
<comment type="similarity">
    <text evidence="2">Belongs to the KptA/TPT1 family.</text>
</comment>
<dbReference type="InterPro" id="IPR042080">
    <property type="entry name" value="RNA_2'-PTrans_N"/>
</dbReference>
<evidence type="ECO:0000256" key="5">
    <source>
        <dbReference type="ARBA" id="ARBA00023027"/>
    </source>
</evidence>
<dbReference type="GO" id="GO:0006388">
    <property type="term" value="P:tRNA splicing, via endonucleolytic cleavage and ligation"/>
    <property type="evidence" value="ECO:0007669"/>
    <property type="project" value="TreeGrafter"/>
</dbReference>
<evidence type="ECO:0000256" key="4">
    <source>
        <dbReference type="ARBA" id="ARBA00022679"/>
    </source>
</evidence>
<dbReference type="InterPro" id="IPR002745">
    <property type="entry name" value="Ptrans_KptA/Tpt1"/>
</dbReference>
<reference evidence="7 8" key="1">
    <citation type="journal article" date="2007" name="Nature">
        <title>Evolution of genes and genomes on the Drosophila phylogeny.</title>
        <authorList>
            <consortium name="Drosophila 12 Genomes Consortium"/>
            <person name="Clark A.G."/>
            <person name="Eisen M.B."/>
            <person name="Smith D.R."/>
            <person name="Bergman C.M."/>
            <person name="Oliver B."/>
            <person name="Markow T.A."/>
            <person name="Kaufman T.C."/>
            <person name="Kellis M."/>
            <person name="Gelbart W."/>
            <person name="Iyer V.N."/>
            <person name="Pollard D.A."/>
            <person name="Sackton T.B."/>
            <person name="Larracuente A.M."/>
            <person name="Singh N.D."/>
            <person name="Abad J.P."/>
            <person name="Abt D.N."/>
            <person name="Adryan B."/>
            <person name="Aguade M."/>
            <person name="Akashi H."/>
            <person name="Anderson W.W."/>
            <person name="Aquadro C.F."/>
            <person name="Ardell D.H."/>
            <person name="Arguello R."/>
            <person name="Artieri C.G."/>
            <person name="Barbash D.A."/>
            <person name="Barker D."/>
            <person name="Barsanti P."/>
            <person name="Batterham P."/>
            <person name="Batzoglou S."/>
            <person name="Begun D."/>
            <person name="Bhutkar A."/>
            <person name="Blanco E."/>
            <person name="Bosak S.A."/>
            <person name="Bradley R.K."/>
            <person name="Brand A.D."/>
            <person name="Brent M.R."/>
            <person name="Brooks A.N."/>
            <person name="Brown R.H."/>
            <person name="Butlin R.K."/>
            <person name="Caggese C."/>
            <person name="Calvi B.R."/>
            <person name="Bernardo de Carvalho A."/>
            <person name="Caspi A."/>
            <person name="Castrezana S."/>
            <person name="Celniker S.E."/>
            <person name="Chang J.L."/>
            <person name="Chapple C."/>
            <person name="Chatterji S."/>
            <person name="Chinwalla A."/>
            <person name="Civetta A."/>
            <person name="Clifton S.W."/>
            <person name="Comeron J.M."/>
            <person name="Costello J.C."/>
            <person name="Coyne J.A."/>
            <person name="Daub J."/>
            <person name="David R.G."/>
            <person name="Delcher A.L."/>
            <person name="Delehaunty K."/>
            <person name="Do C.B."/>
            <person name="Ebling H."/>
            <person name="Edwards K."/>
            <person name="Eickbush T."/>
            <person name="Evans J.D."/>
            <person name="Filipski A."/>
            <person name="Findeiss S."/>
            <person name="Freyhult E."/>
            <person name="Fulton L."/>
            <person name="Fulton R."/>
            <person name="Garcia A.C."/>
            <person name="Gardiner A."/>
            <person name="Garfield D.A."/>
            <person name="Garvin B.E."/>
            <person name="Gibson G."/>
            <person name="Gilbert D."/>
            <person name="Gnerre S."/>
            <person name="Godfrey J."/>
            <person name="Good R."/>
            <person name="Gotea V."/>
            <person name="Gravely B."/>
            <person name="Greenberg A.J."/>
            <person name="Griffiths-Jones S."/>
            <person name="Gross S."/>
            <person name="Guigo R."/>
            <person name="Gustafson E.A."/>
            <person name="Haerty W."/>
            <person name="Hahn M.W."/>
            <person name="Halligan D.L."/>
            <person name="Halpern A.L."/>
            <person name="Halter G.M."/>
            <person name="Han M.V."/>
            <person name="Heger A."/>
            <person name="Hillier L."/>
            <person name="Hinrichs A.S."/>
            <person name="Holmes I."/>
            <person name="Hoskins R.A."/>
            <person name="Hubisz M.J."/>
            <person name="Hultmark D."/>
            <person name="Huntley M.A."/>
            <person name="Jaffe D.B."/>
            <person name="Jagadeeshan S."/>
            <person name="Jeck W.R."/>
            <person name="Johnson J."/>
            <person name="Jones C.D."/>
            <person name="Jordan W.C."/>
            <person name="Karpen G.H."/>
            <person name="Kataoka E."/>
            <person name="Keightley P.D."/>
            <person name="Kheradpour P."/>
            <person name="Kirkness E.F."/>
            <person name="Koerich L.B."/>
            <person name="Kristiansen K."/>
            <person name="Kudrna D."/>
            <person name="Kulathinal R.J."/>
            <person name="Kumar S."/>
            <person name="Kwok R."/>
            <person name="Lander E."/>
            <person name="Langley C.H."/>
            <person name="Lapoint R."/>
            <person name="Lazzaro B.P."/>
            <person name="Lee S.J."/>
            <person name="Levesque L."/>
            <person name="Li R."/>
            <person name="Lin C.F."/>
            <person name="Lin M.F."/>
            <person name="Lindblad-Toh K."/>
            <person name="Llopart A."/>
            <person name="Long M."/>
            <person name="Low L."/>
            <person name="Lozovsky E."/>
            <person name="Lu J."/>
            <person name="Luo M."/>
            <person name="Machado C.A."/>
            <person name="Makalowski W."/>
            <person name="Marzo M."/>
            <person name="Matsuda M."/>
            <person name="Matzkin L."/>
            <person name="McAllister B."/>
            <person name="McBride C.S."/>
            <person name="McKernan B."/>
            <person name="McKernan K."/>
            <person name="Mendez-Lago M."/>
            <person name="Minx P."/>
            <person name="Mollenhauer M.U."/>
            <person name="Montooth K."/>
            <person name="Mount S.M."/>
            <person name="Mu X."/>
            <person name="Myers E."/>
            <person name="Negre B."/>
            <person name="Newfeld S."/>
            <person name="Nielsen R."/>
            <person name="Noor M.A."/>
            <person name="O'Grady P."/>
            <person name="Pachter L."/>
            <person name="Papaceit M."/>
            <person name="Parisi M.J."/>
            <person name="Parisi M."/>
            <person name="Parts L."/>
            <person name="Pedersen J.S."/>
            <person name="Pesole G."/>
            <person name="Phillippy A.M."/>
            <person name="Ponting C.P."/>
            <person name="Pop M."/>
            <person name="Porcelli D."/>
            <person name="Powell J.R."/>
            <person name="Prohaska S."/>
            <person name="Pruitt K."/>
            <person name="Puig M."/>
            <person name="Quesneville H."/>
            <person name="Ram K.R."/>
            <person name="Rand D."/>
            <person name="Rasmussen M.D."/>
            <person name="Reed L.K."/>
            <person name="Reenan R."/>
            <person name="Reily A."/>
            <person name="Remington K.A."/>
            <person name="Rieger T.T."/>
            <person name="Ritchie M.G."/>
            <person name="Robin C."/>
            <person name="Rogers Y.H."/>
            <person name="Rohde C."/>
            <person name="Rozas J."/>
            <person name="Rubenfield M.J."/>
            <person name="Ruiz A."/>
            <person name="Russo S."/>
            <person name="Salzberg S.L."/>
            <person name="Sanchez-Gracia A."/>
            <person name="Saranga D.J."/>
            <person name="Sato H."/>
            <person name="Schaeffer S.W."/>
            <person name="Schatz M.C."/>
            <person name="Schlenke T."/>
            <person name="Schwartz R."/>
            <person name="Segarra C."/>
            <person name="Singh R.S."/>
            <person name="Sirot L."/>
            <person name="Sirota M."/>
            <person name="Sisneros N.B."/>
            <person name="Smith C.D."/>
            <person name="Smith T.F."/>
            <person name="Spieth J."/>
            <person name="Stage D.E."/>
            <person name="Stark A."/>
            <person name="Stephan W."/>
            <person name="Strausberg R.L."/>
            <person name="Strempel S."/>
            <person name="Sturgill D."/>
            <person name="Sutton G."/>
            <person name="Sutton G.G."/>
            <person name="Tao W."/>
            <person name="Teichmann S."/>
            <person name="Tobari Y.N."/>
            <person name="Tomimura Y."/>
            <person name="Tsolas J.M."/>
            <person name="Valente V.L."/>
            <person name="Venter E."/>
            <person name="Venter J.C."/>
            <person name="Vicario S."/>
            <person name="Vieira F.G."/>
            <person name="Vilella A.J."/>
            <person name="Villasante A."/>
            <person name="Walenz B."/>
            <person name="Wang J."/>
            <person name="Wasserman M."/>
            <person name="Watts T."/>
            <person name="Wilson D."/>
            <person name="Wilson R.K."/>
            <person name="Wing R.A."/>
            <person name="Wolfner M.F."/>
            <person name="Wong A."/>
            <person name="Wong G.K."/>
            <person name="Wu C.I."/>
            <person name="Wu G."/>
            <person name="Yamamoto D."/>
            <person name="Yang H.P."/>
            <person name="Yang S.P."/>
            <person name="Yorke J.A."/>
            <person name="Yoshida K."/>
            <person name="Zdobnov E."/>
            <person name="Zhang P."/>
            <person name="Zhang Y."/>
            <person name="Zimin A.V."/>
            <person name="Baldwin J."/>
            <person name="Abdouelleil A."/>
            <person name="Abdulkadir J."/>
            <person name="Abebe A."/>
            <person name="Abera B."/>
            <person name="Abreu J."/>
            <person name="Acer S.C."/>
            <person name="Aftuck L."/>
            <person name="Alexander A."/>
            <person name="An P."/>
            <person name="Anderson E."/>
            <person name="Anderson S."/>
            <person name="Arachi H."/>
            <person name="Azer M."/>
            <person name="Bachantsang P."/>
            <person name="Barry A."/>
            <person name="Bayul T."/>
            <person name="Berlin A."/>
            <person name="Bessette D."/>
            <person name="Bloom T."/>
            <person name="Blye J."/>
            <person name="Boguslavskiy L."/>
            <person name="Bonnet C."/>
            <person name="Boukhgalter B."/>
            <person name="Bourzgui I."/>
            <person name="Brown A."/>
            <person name="Cahill P."/>
            <person name="Channer S."/>
            <person name="Cheshatsang Y."/>
            <person name="Chuda L."/>
            <person name="Citroen M."/>
            <person name="Collymore A."/>
            <person name="Cooke P."/>
            <person name="Costello M."/>
            <person name="D'Aco K."/>
            <person name="Daza R."/>
            <person name="De Haan G."/>
            <person name="DeGray S."/>
            <person name="DeMaso C."/>
            <person name="Dhargay N."/>
            <person name="Dooley K."/>
            <person name="Dooley E."/>
            <person name="Doricent M."/>
            <person name="Dorje P."/>
            <person name="Dorjee K."/>
            <person name="Dupes A."/>
            <person name="Elong R."/>
            <person name="Falk J."/>
            <person name="Farina A."/>
            <person name="Faro S."/>
            <person name="Ferguson D."/>
            <person name="Fisher S."/>
            <person name="Foley C.D."/>
            <person name="Franke A."/>
            <person name="Friedrich D."/>
            <person name="Gadbois L."/>
            <person name="Gearin G."/>
            <person name="Gearin C.R."/>
            <person name="Giannoukos G."/>
            <person name="Goode T."/>
            <person name="Graham J."/>
            <person name="Grandbois E."/>
            <person name="Grewal S."/>
            <person name="Gyaltsen K."/>
            <person name="Hafez N."/>
            <person name="Hagos B."/>
            <person name="Hall J."/>
            <person name="Henson C."/>
            <person name="Hollinger A."/>
            <person name="Honan T."/>
            <person name="Huard M.D."/>
            <person name="Hughes L."/>
            <person name="Hurhula B."/>
            <person name="Husby M.E."/>
            <person name="Kamat A."/>
            <person name="Kanga B."/>
            <person name="Kashin S."/>
            <person name="Khazanovich D."/>
            <person name="Kisner P."/>
            <person name="Lance K."/>
            <person name="Lara M."/>
            <person name="Lee W."/>
            <person name="Lennon N."/>
            <person name="Letendre F."/>
            <person name="LeVine R."/>
            <person name="Lipovsky A."/>
            <person name="Liu X."/>
            <person name="Liu J."/>
            <person name="Liu S."/>
            <person name="Lokyitsang T."/>
            <person name="Lokyitsang Y."/>
            <person name="Lubonja R."/>
            <person name="Lui A."/>
            <person name="MacDonald P."/>
            <person name="Magnisalis V."/>
            <person name="Maru K."/>
            <person name="Matthews C."/>
            <person name="McCusker W."/>
            <person name="McDonough S."/>
            <person name="Mehta T."/>
            <person name="Meldrim J."/>
            <person name="Meneus L."/>
            <person name="Mihai O."/>
            <person name="Mihalev A."/>
            <person name="Mihova T."/>
            <person name="Mittelman R."/>
            <person name="Mlenga V."/>
            <person name="Montmayeur A."/>
            <person name="Mulrain L."/>
            <person name="Navidi A."/>
            <person name="Naylor J."/>
            <person name="Negash T."/>
            <person name="Nguyen T."/>
            <person name="Nguyen N."/>
            <person name="Nicol R."/>
            <person name="Norbu C."/>
            <person name="Norbu N."/>
            <person name="Novod N."/>
            <person name="O'Neill B."/>
            <person name="Osman S."/>
            <person name="Markiewicz E."/>
            <person name="Oyono O.L."/>
            <person name="Patti C."/>
            <person name="Phunkhang P."/>
            <person name="Pierre F."/>
            <person name="Priest M."/>
            <person name="Raghuraman S."/>
            <person name="Rege F."/>
            <person name="Reyes R."/>
            <person name="Rise C."/>
            <person name="Rogov P."/>
            <person name="Ross K."/>
            <person name="Ryan E."/>
            <person name="Settipalli S."/>
            <person name="Shea T."/>
            <person name="Sherpa N."/>
            <person name="Shi L."/>
            <person name="Shih D."/>
            <person name="Sparrow T."/>
            <person name="Spaulding J."/>
            <person name="Stalker J."/>
            <person name="Stange-Thomann N."/>
            <person name="Stavropoulos S."/>
            <person name="Stone C."/>
            <person name="Strader C."/>
            <person name="Tesfaye S."/>
            <person name="Thomson T."/>
            <person name="Thoulutsang Y."/>
            <person name="Thoulutsang D."/>
            <person name="Topham K."/>
            <person name="Topping I."/>
            <person name="Tsamla T."/>
            <person name="Vassiliev H."/>
            <person name="Vo A."/>
            <person name="Wangchuk T."/>
            <person name="Wangdi T."/>
            <person name="Weiand M."/>
            <person name="Wilkinson J."/>
            <person name="Wilson A."/>
            <person name="Yadav S."/>
            <person name="Young G."/>
            <person name="Yu Q."/>
            <person name="Zembek L."/>
            <person name="Zhong D."/>
            <person name="Zimmer A."/>
            <person name="Zwirko Z."/>
            <person name="Jaffe D.B."/>
            <person name="Alvarez P."/>
            <person name="Brockman W."/>
            <person name="Butler J."/>
            <person name="Chin C."/>
            <person name="Gnerre S."/>
            <person name="Grabherr M."/>
            <person name="Kleber M."/>
            <person name="Mauceli E."/>
            <person name="MacCallum I."/>
        </authorList>
    </citation>
    <scope>NUCLEOTIDE SEQUENCE [LARGE SCALE GENOMIC DNA]</scope>
    <source>
        <strain evidence="8">Tucson 15010-1051.87</strain>
    </source>
</reference>
<accession>B4LDS0</accession>
<dbReference type="SMR" id="B4LDS0"/>
<dbReference type="GO" id="GO:0000215">
    <property type="term" value="F:tRNA 2'-phosphotransferase activity"/>
    <property type="evidence" value="ECO:0007669"/>
    <property type="project" value="UniProtKB-EC"/>
</dbReference>
<dbReference type="Gene3D" id="3.20.170.30">
    <property type="match status" value="1"/>
</dbReference>
<dbReference type="Gene3D" id="1.10.10.970">
    <property type="entry name" value="RNA 2'-phosphotransferase, Tpt1/KptA family, N-terminal domain"/>
    <property type="match status" value="1"/>
</dbReference>
<dbReference type="PhylomeDB" id="B4LDS0"/>
<comment type="function">
    <text evidence="1">Catalyzes the last step of tRNA splicing, the transfer of the splice junction 2'-phosphate from ligated tRNA to NAD to produce ADP-ribose 1''-2'' cyclic phosphate.</text>
</comment>
<dbReference type="EMBL" id="CH940647">
    <property type="protein sequence ID" value="EDW68943.1"/>
    <property type="molecule type" value="Genomic_DNA"/>
</dbReference>
<keyword evidence="8" id="KW-1185">Reference proteome</keyword>
<keyword evidence="4 7" id="KW-0808">Transferase</keyword>
<dbReference type="AlphaFoldDB" id="B4LDS0"/>
<dbReference type="HOGENOM" id="CLU_052998_1_1_1"/>
<dbReference type="STRING" id="7244.B4LDS0"/>
<evidence type="ECO:0000256" key="1">
    <source>
        <dbReference type="ARBA" id="ARBA00003343"/>
    </source>
</evidence>
<evidence type="ECO:0000313" key="7">
    <source>
        <dbReference type="EMBL" id="EDW68943.1"/>
    </source>
</evidence>
<dbReference type="OMA" id="RHGASQM"/>
<dbReference type="EC" id="2.7.1.160" evidence="3"/>
<dbReference type="FunCoup" id="B4LDS0">
    <property type="interactions" value="214"/>
</dbReference>
<dbReference type="Proteomes" id="UP000008792">
    <property type="component" value="Unassembled WGS sequence"/>
</dbReference>
<dbReference type="OrthoDB" id="419694at2759"/>
<dbReference type="InterPro" id="IPR042081">
    <property type="entry name" value="RNA_2'-PTrans_C"/>
</dbReference>
<dbReference type="PANTHER" id="PTHR12684:SF2">
    <property type="entry name" value="TRNA 2'-PHOSPHOTRANSFERASE 1"/>
    <property type="match status" value="1"/>
</dbReference>
<evidence type="ECO:0000256" key="6">
    <source>
        <dbReference type="ARBA" id="ARBA00047949"/>
    </source>
</evidence>
<sequence length="209" mass="23639">MAKAHSDIQLSKQLSWLLRHGAQKAGLTIQPDGYVSVAEILQHPRFGAHYSIEKLRKIVAADAKQRYRMRYNSLTGAEEIRANQGHSLAAVQSEACLERINSISELAEMHVVHGTYYKNWEQIKTEGLRRMQRNHVHFAVLTDQSDAIVSGFRGDCQVLIHLNVAKVLEDQLQLFRSSNNVILCAGIDGCISPRYFERVIDRRTGKSLT</sequence>
<comment type="catalytic activity">
    <reaction evidence="6">
        <text>2'-phospho-[ligated tRNA] + NAD(+) = mature tRNA + ADP-alpha-D-ribose 1'',2''-cyclic phosphate + nicotinamide</text>
        <dbReference type="Rhea" id="RHEA:23324"/>
        <dbReference type="Rhea" id="RHEA-COMP:11106"/>
        <dbReference type="Rhea" id="RHEA-COMP:11107"/>
        <dbReference type="ChEBI" id="CHEBI:17154"/>
        <dbReference type="ChEBI" id="CHEBI:57540"/>
        <dbReference type="ChEBI" id="CHEBI:76596"/>
        <dbReference type="ChEBI" id="CHEBI:82883"/>
        <dbReference type="ChEBI" id="CHEBI:85027"/>
        <dbReference type="EC" id="2.7.1.160"/>
    </reaction>
</comment>
<keyword evidence="5" id="KW-0520">NAD</keyword>
<dbReference type="eggNOG" id="KOG2278">
    <property type="taxonomic scope" value="Eukaryota"/>
</dbReference>
<evidence type="ECO:0000313" key="8">
    <source>
        <dbReference type="Proteomes" id="UP000008792"/>
    </source>
</evidence>
<dbReference type="SUPFAM" id="SSF56399">
    <property type="entry name" value="ADP-ribosylation"/>
    <property type="match status" value="1"/>
</dbReference>
<dbReference type="PANTHER" id="PTHR12684">
    <property type="entry name" value="PUTATIVE PHOSPHOTRANSFERASE"/>
    <property type="match status" value="1"/>
</dbReference>
<organism evidence="7 8">
    <name type="scientific">Drosophila virilis</name>
    <name type="common">Fruit fly</name>
    <dbReference type="NCBI Taxonomy" id="7244"/>
    <lineage>
        <taxon>Eukaryota</taxon>
        <taxon>Metazoa</taxon>
        <taxon>Ecdysozoa</taxon>
        <taxon>Arthropoda</taxon>
        <taxon>Hexapoda</taxon>
        <taxon>Insecta</taxon>
        <taxon>Pterygota</taxon>
        <taxon>Neoptera</taxon>
        <taxon>Endopterygota</taxon>
        <taxon>Diptera</taxon>
        <taxon>Brachycera</taxon>
        <taxon>Muscomorpha</taxon>
        <taxon>Ephydroidea</taxon>
        <taxon>Drosophilidae</taxon>
        <taxon>Drosophila</taxon>
    </lineage>
</organism>
<protein>
    <recommendedName>
        <fullName evidence="3">2'-phosphotransferase</fullName>
        <ecNumber evidence="3">2.7.1.160</ecNumber>
    </recommendedName>
</protein>
<dbReference type="InParanoid" id="B4LDS0"/>
<dbReference type="Pfam" id="PF01885">
    <property type="entry name" value="PTS_2-RNA"/>
    <property type="match status" value="1"/>
</dbReference>
<name>B4LDS0_DROVI</name>